<evidence type="ECO:0000256" key="1">
    <source>
        <dbReference type="SAM" id="MobiDB-lite"/>
    </source>
</evidence>
<feature type="compositionally biased region" description="Polar residues" evidence="1">
    <location>
        <begin position="106"/>
        <end position="124"/>
    </location>
</feature>
<comment type="caution">
    <text evidence="2">The sequence shown here is derived from an EMBL/GenBank/DDBJ whole genome shotgun (WGS) entry which is preliminary data.</text>
</comment>
<evidence type="ECO:0000313" key="3">
    <source>
        <dbReference type="Proteomes" id="UP001295423"/>
    </source>
</evidence>
<gene>
    <name evidence="2" type="ORF">CYCCA115_LOCUS7420</name>
</gene>
<dbReference type="Proteomes" id="UP001295423">
    <property type="component" value="Unassembled WGS sequence"/>
</dbReference>
<feature type="region of interest" description="Disordered" evidence="1">
    <location>
        <begin position="100"/>
        <end position="145"/>
    </location>
</feature>
<dbReference type="AlphaFoldDB" id="A0AAD2CQX5"/>
<accession>A0AAD2CQX5</accession>
<dbReference type="EMBL" id="CAKOGP040001001">
    <property type="protein sequence ID" value="CAJ1941235.1"/>
    <property type="molecule type" value="Genomic_DNA"/>
</dbReference>
<reference evidence="2" key="1">
    <citation type="submission" date="2023-08" db="EMBL/GenBank/DDBJ databases">
        <authorList>
            <person name="Audoor S."/>
            <person name="Bilcke G."/>
        </authorList>
    </citation>
    <scope>NUCLEOTIDE SEQUENCE</scope>
</reference>
<keyword evidence="3" id="KW-1185">Reference proteome</keyword>
<name>A0AAD2CQX5_9STRA</name>
<evidence type="ECO:0000313" key="2">
    <source>
        <dbReference type="EMBL" id="CAJ1941235.1"/>
    </source>
</evidence>
<protein>
    <submittedName>
        <fullName evidence="2">Uncharacterized protein</fullName>
    </submittedName>
</protein>
<sequence length="182" mass="19764">MNITLTDEGDLDAKWTYDTGANVSSQFSSDWGGVLITPGDSSDDEEDDWVGVCVSGEDEEEFVLQSVPRVDQREPEPPVKKISKLQLEFVSPKLPEIAEDKEIANSPVTASTCRDSISSHDSGTSPPPAPKSPSAQNVMSPMERARLALSKRELTKSARSQQKASLKLSLDMMAFTGSTLDM</sequence>
<proteinExistence type="predicted"/>
<organism evidence="2 3">
    <name type="scientific">Cylindrotheca closterium</name>
    <dbReference type="NCBI Taxonomy" id="2856"/>
    <lineage>
        <taxon>Eukaryota</taxon>
        <taxon>Sar</taxon>
        <taxon>Stramenopiles</taxon>
        <taxon>Ochrophyta</taxon>
        <taxon>Bacillariophyta</taxon>
        <taxon>Bacillariophyceae</taxon>
        <taxon>Bacillariophycidae</taxon>
        <taxon>Bacillariales</taxon>
        <taxon>Bacillariaceae</taxon>
        <taxon>Cylindrotheca</taxon>
    </lineage>
</organism>